<evidence type="ECO:0000313" key="2">
    <source>
        <dbReference type="Proteomes" id="UP000050384"/>
    </source>
</evidence>
<dbReference type="RefSeq" id="WP_057427645.1">
    <property type="nucleotide sequence ID" value="NZ_LJRI01000986.1"/>
</dbReference>
<reference evidence="1 2" key="1">
    <citation type="submission" date="2015-09" db="EMBL/GenBank/DDBJ databases">
        <title>Genome announcement of multiple Pseudomonas syringae strains.</title>
        <authorList>
            <person name="Thakur S."/>
            <person name="Wang P.W."/>
            <person name="Gong Y."/>
            <person name="Weir B.S."/>
            <person name="Guttman D.S."/>
        </authorList>
    </citation>
    <scope>NUCLEOTIDE SEQUENCE [LARGE SCALE GENOMIC DNA]</scope>
    <source>
        <strain evidence="1 2">ICMP16929</strain>
    </source>
</reference>
<proteinExistence type="predicted"/>
<evidence type="ECO:0000313" key="1">
    <source>
        <dbReference type="EMBL" id="KPY80529.1"/>
    </source>
</evidence>
<accession>A0A0Q0AUU5</accession>
<protein>
    <submittedName>
        <fullName evidence="1">Uncharacterized protein</fullName>
    </submittedName>
</protein>
<comment type="caution">
    <text evidence="1">The sequence shown here is derived from an EMBL/GenBank/DDBJ whole genome shotgun (WGS) entry which is preliminary data.</text>
</comment>
<dbReference type="AlphaFoldDB" id="A0A0Q0AUU5"/>
<sequence>MSKFLKYFPTEFIVTFAFITALNAYYHTSIDFWMNLALNLFIFLVCGCGIAAIRRDNDPRKHEAYVYLMAIIAAAVANYFYEPISEINKATLYLVSVVAAIPLAIGLARIALRGAAFKIDAKLQGNKCRQNFFGILLFMATFICLGRR</sequence>
<dbReference type="PATRIC" id="fig|264459.3.peg.6188"/>
<name>A0A0Q0AUU5_PSESX</name>
<dbReference type="EMBL" id="LJRI01000986">
    <property type="protein sequence ID" value="KPY80529.1"/>
    <property type="molecule type" value="Genomic_DNA"/>
</dbReference>
<organism evidence="1 2">
    <name type="scientific">Pseudomonas syringae pv. spinaceae</name>
    <dbReference type="NCBI Taxonomy" id="264459"/>
    <lineage>
        <taxon>Bacteria</taxon>
        <taxon>Pseudomonadati</taxon>
        <taxon>Pseudomonadota</taxon>
        <taxon>Gammaproteobacteria</taxon>
        <taxon>Pseudomonadales</taxon>
        <taxon>Pseudomonadaceae</taxon>
        <taxon>Pseudomonas</taxon>
        <taxon>Pseudomonas syringae</taxon>
    </lineage>
</organism>
<dbReference type="Proteomes" id="UP000050384">
    <property type="component" value="Unassembled WGS sequence"/>
</dbReference>
<gene>
    <name evidence="1" type="ORF">ALO94_200022</name>
</gene>